<proteinExistence type="inferred from homology"/>
<dbReference type="UniPathway" id="UPA00143"/>
<dbReference type="PANTHER" id="PTHR12830:SF9">
    <property type="entry name" value="ANAPHASE-PROMOTING COMPLEX SUBUNIT 5"/>
    <property type="match status" value="1"/>
</dbReference>
<evidence type="ECO:0000256" key="6">
    <source>
        <dbReference type="ARBA" id="ARBA00023306"/>
    </source>
</evidence>
<feature type="compositionally biased region" description="Basic and acidic residues" evidence="9">
    <location>
        <begin position="127"/>
        <end position="136"/>
    </location>
</feature>
<keyword evidence="6" id="KW-0131">Cell cycle</keyword>
<accession>A0A367LH14</accession>
<comment type="similarity">
    <text evidence="1">Belongs to the APC5 family.</text>
</comment>
<dbReference type="Pfam" id="PF12862">
    <property type="entry name" value="ANAPC5"/>
    <property type="match status" value="1"/>
</dbReference>
<evidence type="ECO:0000313" key="11">
    <source>
        <dbReference type="EMBL" id="RCI13689.1"/>
    </source>
</evidence>
<keyword evidence="5" id="KW-0833">Ubl conjugation pathway</keyword>
<dbReference type="InterPro" id="IPR011990">
    <property type="entry name" value="TPR-like_helical_dom_sf"/>
</dbReference>
<dbReference type="PANTHER" id="PTHR12830">
    <property type="entry name" value="ANAPHASE-PROMOTING COMPLEX SUBUNIT 5"/>
    <property type="match status" value="1"/>
</dbReference>
<keyword evidence="3" id="KW-0132">Cell division</keyword>
<evidence type="ECO:0000259" key="10">
    <source>
        <dbReference type="Pfam" id="PF12862"/>
    </source>
</evidence>
<keyword evidence="12" id="KW-1185">Reference proteome</keyword>
<comment type="caution">
    <text evidence="11">The sequence shown here is derived from an EMBL/GenBank/DDBJ whole genome shotgun (WGS) entry which is preliminary data.</text>
</comment>
<organism evidence="11 12">
    <name type="scientific">Ophiocordyceps polyrhachis-furcata BCC 54312</name>
    <dbReference type="NCBI Taxonomy" id="1330021"/>
    <lineage>
        <taxon>Eukaryota</taxon>
        <taxon>Fungi</taxon>
        <taxon>Dikarya</taxon>
        <taxon>Ascomycota</taxon>
        <taxon>Pezizomycotina</taxon>
        <taxon>Sordariomycetes</taxon>
        <taxon>Hypocreomycetidae</taxon>
        <taxon>Hypocreales</taxon>
        <taxon>Ophiocordycipitaceae</taxon>
        <taxon>Ophiocordyceps</taxon>
    </lineage>
</organism>
<dbReference type="OrthoDB" id="2504561at2759"/>
<evidence type="ECO:0000256" key="4">
    <source>
        <dbReference type="ARBA" id="ARBA00022776"/>
    </source>
</evidence>
<dbReference type="AlphaFoldDB" id="A0A367LH14"/>
<keyword evidence="4" id="KW-0498">Mitosis</keyword>
<dbReference type="InterPro" id="IPR037679">
    <property type="entry name" value="Apc5"/>
</dbReference>
<evidence type="ECO:0000313" key="12">
    <source>
        <dbReference type="Proteomes" id="UP000253664"/>
    </source>
</evidence>
<dbReference type="GO" id="GO:0045842">
    <property type="term" value="P:positive regulation of mitotic metaphase/anaphase transition"/>
    <property type="evidence" value="ECO:0007669"/>
    <property type="project" value="TreeGrafter"/>
</dbReference>
<evidence type="ECO:0000256" key="2">
    <source>
        <dbReference type="ARBA" id="ARBA00016066"/>
    </source>
</evidence>
<protein>
    <recommendedName>
        <fullName evidence="2">Anaphase-promoting complex subunit 5</fullName>
    </recommendedName>
    <alternativeName>
        <fullName evidence="7">Cyclosome subunit 5</fullName>
    </alternativeName>
</protein>
<dbReference type="GO" id="GO:0070979">
    <property type="term" value="P:protein K11-linked ubiquitination"/>
    <property type="evidence" value="ECO:0007669"/>
    <property type="project" value="TreeGrafter"/>
</dbReference>
<evidence type="ECO:0000256" key="5">
    <source>
        <dbReference type="ARBA" id="ARBA00022786"/>
    </source>
</evidence>
<name>A0A367LH14_9HYPO</name>
<evidence type="ECO:0000256" key="1">
    <source>
        <dbReference type="ARBA" id="ARBA00007450"/>
    </source>
</evidence>
<gene>
    <name evidence="11" type="ORF">L249_8218</name>
</gene>
<evidence type="ECO:0000256" key="3">
    <source>
        <dbReference type="ARBA" id="ARBA00022618"/>
    </source>
</evidence>
<dbReference type="Proteomes" id="UP000253664">
    <property type="component" value="Unassembled WGS sequence"/>
</dbReference>
<dbReference type="GO" id="GO:0051301">
    <property type="term" value="P:cell division"/>
    <property type="evidence" value="ECO:0007669"/>
    <property type="project" value="UniProtKB-KW"/>
</dbReference>
<dbReference type="EMBL" id="LKCN02000005">
    <property type="protein sequence ID" value="RCI13689.1"/>
    <property type="molecule type" value="Genomic_DNA"/>
</dbReference>
<evidence type="ECO:0000256" key="8">
    <source>
        <dbReference type="ARBA" id="ARBA00045696"/>
    </source>
</evidence>
<dbReference type="STRING" id="1330021.A0A367LH14"/>
<evidence type="ECO:0000256" key="9">
    <source>
        <dbReference type="SAM" id="MobiDB-lite"/>
    </source>
</evidence>
<comment type="function">
    <text evidence="8">Component of the anaphase promoting complex/cyclosome (APC/C), a cell cycle-regulated E3 ubiquitin ligase that controls progression through mitosis and the G1 phase of the cell cycle. The APC/C complex acts by mediating ubiquitination and subsequent degradation of target proteins: it mainly mediates the formation of 'Lys-11'-linked polyubiquitin chains and, to a lower extent, the formation of 'Lys-48'- and 'Lys-63'-linked polyubiquitin chains. The APC/C complex catalyzes assembly of branched 'Lys-11'-/'Lys-48'-linked branched ubiquitin chains on target proteins.</text>
</comment>
<feature type="region of interest" description="Disordered" evidence="9">
    <location>
        <begin position="127"/>
        <end position="157"/>
    </location>
</feature>
<evidence type="ECO:0000256" key="7">
    <source>
        <dbReference type="ARBA" id="ARBA00031069"/>
    </source>
</evidence>
<reference evidence="11 12" key="1">
    <citation type="journal article" date="2015" name="BMC Genomics">
        <title>Insights from the genome of Ophiocordyceps polyrhachis-furcata to pathogenicity and host specificity in insect fungi.</title>
        <authorList>
            <person name="Wichadakul D."/>
            <person name="Kobmoo N."/>
            <person name="Ingsriswang S."/>
            <person name="Tangphatsornruang S."/>
            <person name="Chantasingh D."/>
            <person name="Luangsa-ard J.J."/>
            <person name="Eurwilaichitr L."/>
        </authorList>
    </citation>
    <scope>NUCLEOTIDE SEQUENCE [LARGE SCALE GENOMIC DNA]</scope>
    <source>
        <strain evidence="11 12">BCC 54312</strain>
    </source>
</reference>
<dbReference type="InterPro" id="IPR026000">
    <property type="entry name" value="Apc5_dom"/>
</dbReference>
<sequence length="821" mass="91797">MARYLNPAKIGLLALVELYAEEAIPSDAILPVLSFLTAHTLHQSPSSSSSSSSSVTTPRWNKAERTANLVVSIKDFERLLSEYPVVKGMPGRKLWDQFLAKLWGIDSLDALHSFFASIPALLKKTREESSKERGGDEQEEAEAAAAAAAEEEDGKTKIKLSRNSPLGAFVRRSKTEFHRLTFEQSTQLWKSLIRYRQPTSQSYLRHRQPTAQPYVQRGTPSLEKLTFDNVLVRAAASGEWDADGVERLVAVAYGTHVLAGDDEGEGGTVPVSTDDVEALVEFQIQRMQKYGDRVPVEIQQQFEHLLRDSFLIPSLTHYLSFLNAWRAGDYTTAFDYLHRYFDYTMQYRDRLFYQYALMNLAVLQADFGCYREAVSAMLETVSTARENRDMTCLNFALNWLFHFGRAHPELVHDLESHSMLGAGKESLAFLRVKAKESAMWTLWSSVLLAESKMALVNGDSVAKSVENMVRSSQIIVERNLKSMFGSQLSLQAALWTRLGLGHLSSCASETFLRCHARNSVFDDELKHTCRIAFALAQRGKYDDALHRLDSLDENSLRSWKPSQYWLKHRAIVKLKRDLCHNNLDAAGRLLDQLLQSKADDLEPDMALVVDSLHIDYLERKGDLQAALAEIDALMVRLRDDGRDVAMGIKLLLLKTALLDRCGRPLRAFSAAVRATNMAWRARLLSCLWQAVGALSTMLVSLAEFDAAVRLLTAVVPRALECDAAAPAAQLYSVLADAHMGSAGNMEPKSSRRTECLKRALRAVQKALDHYSAVEDVERQCETMAKKAMIMKLTGEATLAANYAAAYVELRKRAEALSLDGA</sequence>
<dbReference type="GO" id="GO:0031145">
    <property type="term" value="P:anaphase-promoting complex-dependent catabolic process"/>
    <property type="evidence" value="ECO:0007669"/>
    <property type="project" value="TreeGrafter"/>
</dbReference>
<dbReference type="GO" id="GO:0005680">
    <property type="term" value="C:anaphase-promoting complex"/>
    <property type="evidence" value="ECO:0007669"/>
    <property type="project" value="InterPro"/>
</dbReference>
<feature type="domain" description="Anaphase-promoting complex subunit 5" evidence="10">
    <location>
        <begin position="317"/>
        <end position="406"/>
    </location>
</feature>
<dbReference type="SUPFAM" id="SSF48452">
    <property type="entry name" value="TPR-like"/>
    <property type="match status" value="1"/>
</dbReference>